<dbReference type="InterPro" id="IPR035906">
    <property type="entry name" value="MetI-like_sf"/>
</dbReference>
<evidence type="ECO:0000256" key="7">
    <source>
        <dbReference type="ARBA" id="ARBA00022989"/>
    </source>
</evidence>
<comment type="caution">
    <text evidence="11">The sequence shown here is derived from an EMBL/GenBank/DDBJ whole genome shotgun (WGS) entry which is preliminary data.</text>
</comment>
<evidence type="ECO:0000256" key="4">
    <source>
        <dbReference type="ARBA" id="ARBA00022475"/>
    </source>
</evidence>
<sequence length="329" mass="35743">MIRLFEALARPLVLRALLFLVAAGLLAGFDYGGVVARLAEIVPALASPTGQGVGPWLVIAGLAALVVVNFWLLSHLPFRLQAVIVWIELIGLFLAFCWSFRLSYGFMLQRAPILLGLQLHDGFIQGAALTLFICLVSITLSTVIALAVALARLSDSGPAYGLATFYTSFFRGTPLLLQTMLIYLGLPQLGLVIDAIPAGIIALSLCYGAYMAEIFRAGILSVPRGQSEAARSLGLKPGEVTWLVVLPQAMRLIIPPTGNQFIAMLKDSSLVSVMGVWEIMFLARTHGRAEFKYMEMLIVAALIYWAMSAVFELVQARIEKRFGKGVSVR</sequence>
<evidence type="ECO:0000256" key="1">
    <source>
        <dbReference type="ARBA" id="ARBA00004429"/>
    </source>
</evidence>
<evidence type="ECO:0000256" key="3">
    <source>
        <dbReference type="ARBA" id="ARBA00022448"/>
    </source>
</evidence>
<dbReference type="InterPro" id="IPR010065">
    <property type="entry name" value="AA_ABC_transptr_permease_3TM"/>
</dbReference>
<proteinExistence type="inferred from homology"/>
<comment type="similarity">
    <text evidence="2">Belongs to the binding-protein-dependent transport system permease family. HisMQ subfamily.</text>
</comment>
<feature type="transmembrane region" description="Helical" evidence="9">
    <location>
        <begin position="85"/>
        <end position="107"/>
    </location>
</feature>
<dbReference type="PANTHER" id="PTHR30614:SF0">
    <property type="entry name" value="L-CYSTINE TRANSPORT SYSTEM PERMEASE PROTEIN TCYL"/>
    <property type="match status" value="1"/>
</dbReference>
<reference evidence="11 12" key="1">
    <citation type="submission" date="2023-07" db="EMBL/GenBank/DDBJ databases">
        <title>Sorghum-associated microbial communities from plants grown in Nebraska, USA.</title>
        <authorList>
            <person name="Schachtman D."/>
        </authorList>
    </citation>
    <scope>NUCLEOTIDE SEQUENCE [LARGE SCALE GENOMIC DNA]</scope>
    <source>
        <strain evidence="11 12">584</strain>
    </source>
</reference>
<keyword evidence="4" id="KW-1003">Cell membrane</keyword>
<keyword evidence="5 9" id="KW-0812">Transmembrane</keyword>
<dbReference type="Proteomes" id="UP001262410">
    <property type="component" value="Unassembled WGS sequence"/>
</dbReference>
<dbReference type="Pfam" id="PF00528">
    <property type="entry name" value="BPD_transp_1"/>
    <property type="match status" value="1"/>
</dbReference>
<dbReference type="EMBL" id="JAVDPW010000003">
    <property type="protein sequence ID" value="MDR6289492.1"/>
    <property type="molecule type" value="Genomic_DNA"/>
</dbReference>
<dbReference type="InterPro" id="IPR043429">
    <property type="entry name" value="ArtM/GltK/GlnP/TcyL/YhdX-like"/>
</dbReference>
<name>A0ABU1JLJ3_9PROT</name>
<comment type="subcellular location">
    <subcellularLocation>
        <location evidence="1">Cell inner membrane</location>
        <topology evidence="1">Multi-pass membrane protein</topology>
    </subcellularLocation>
    <subcellularLocation>
        <location evidence="9">Cell membrane</location>
        <topology evidence="9">Multi-pass membrane protein</topology>
    </subcellularLocation>
</comment>
<gene>
    <name evidence="11" type="ORF">E9232_002007</name>
</gene>
<evidence type="ECO:0000259" key="10">
    <source>
        <dbReference type="PROSITE" id="PS50928"/>
    </source>
</evidence>
<keyword evidence="8 9" id="KW-0472">Membrane</keyword>
<evidence type="ECO:0000256" key="5">
    <source>
        <dbReference type="ARBA" id="ARBA00022692"/>
    </source>
</evidence>
<evidence type="ECO:0000256" key="9">
    <source>
        <dbReference type="RuleBase" id="RU363032"/>
    </source>
</evidence>
<keyword evidence="12" id="KW-1185">Reference proteome</keyword>
<dbReference type="CDD" id="cd06261">
    <property type="entry name" value="TM_PBP2"/>
    <property type="match status" value="1"/>
</dbReference>
<keyword evidence="7 9" id="KW-1133">Transmembrane helix</keyword>
<evidence type="ECO:0000313" key="12">
    <source>
        <dbReference type="Proteomes" id="UP001262410"/>
    </source>
</evidence>
<evidence type="ECO:0000256" key="2">
    <source>
        <dbReference type="ARBA" id="ARBA00010072"/>
    </source>
</evidence>
<dbReference type="PROSITE" id="PS50928">
    <property type="entry name" value="ABC_TM1"/>
    <property type="match status" value="1"/>
</dbReference>
<dbReference type="NCBIfam" id="TIGR01726">
    <property type="entry name" value="HEQRo_perm_3TM"/>
    <property type="match status" value="1"/>
</dbReference>
<keyword evidence="3 9" id="KW-0813">Transport</keyword>
<evidence type="ECO:0000313" key="11">
    <source>
        <dbReference type="EMBL" id="MDR6289492.1"/>
    </source>
</evidence>
<evidence type="ECO:0000256" key="6">
    <source>
        <dbReference type="ARBA" id="ARBA00022970"/>
    </source>
</evidence>
<feature type="transmembrane region" description="Helical" evidence="9">
    <location>
        <begin position="189"/>
        <end position="210"/>
    </location>
</feature>
<feature type="transmembrane region" description="Helical" evidence="9">
    <location>
        <begin position="163"/>
        <end position="183"/>
    </location>
</feature>
<keyword evidence="6" id="KW-0029">Amino-acid transport</keyword>
<accession>A0ABU1JLJ3</accession>
<feature type="domain" description="ABC transmembrane type-1" evidence="10">
    <location>
        <begin position="127"/>
        <end position="315"/>
    </location>
</feature>
<dbReference type="Gene3D" id="1.10.3720.10">
    <property type="entry name" value="MetI-like"/>
    <property type="match status" value="1"/>
</dbReference>
<evidence type="ECO:0000256" key="8">
    <source>
        <dbReference type="ARBA" id="ARBA00023136"/>
    </source>
</evidence>
<dbReference type="InterPro" id="IPR000515">
    <property type="entry name" value="MetI-like"/>
</dbReference>
<dbReference type="PANTHER" id="PTHR30614">
    <property type="entry name" value="MEMBRANE COMPONENT OF AMINO ACID ABC TRANSPORTER"/>
    <property type="match status" value="1"/>
</dbReference>
<feature type="transmembrane region" description="Helical" evidence="9">
    <location>
        <begin position="12"/>
        <end position="33"/>
    </location>
</feature>
<feature type="transmembrane region" description="Helical" evidence="9">
    <location>
        <begin position="293"/>
        <end position="314"/>
    </location>
</feature>
<feature type="transmembrane region" description="Helical" evidence="9">
    <location>
        <begin position="127"/>
        <end position="151"/>
    </location>
</feature>
<dbReference type="RefSeq" id="WP_309793779.1">
    <property type="nucleotide sequence ID" value="NZ_JAVDPW010000003.1"/>
</dbReference>
<feature type="transmembrane region" description="Helical" evidence="9">
    <location>
        <begin position="53"/>
        <end position="73"/>
    </location>
</feature>
<dbReference type="SUPFAM" id="SSF161098">
    <property type="entry name" value="MetI-like"/>
    <property type="match status" value="1"/>
</dbReference>
<protein>
    <submittedName>
        <fullName evidence="11">Polar amino acid transport system permease protein</fullName>
    </submittedName>
</protein>
<organism evidence="11 12">
    <name type="scientific">Inquilinus ginsengisoli</name>
    <dbReference type="NCBI Taxonomy" id="363840"/>
    <lineage>
        <taxon>Bacteria</taxon>
        <taxon>Pseudomonadati</taxon>
        <taxon>Pseudomonadota</taxon>
        <taxon>Alphaproteobacteria</taxon>
        <taxon>Rhodospirillales</taxon>
        <taxon>Rhodospirillaceae</taxon>
        <taxon>Inquilinus</taxon>
    </lineage>
</organism>